<sequence>MATTTLHSTRNDPGTNVHANLYPRALMTDLDFKDNRYPTIPPQSRSSQRTSGMFNGPSDRSAWEASPSNANETYSARKAFDPYSQTPGPTWSPDSPIHLPAEQQPQPLTSSQHGRFSPDPQSFPQSYPNQQRSNQPQQPQYQPQQQYQSEPQRGALSYALPPGPARRVVERYSLDDNQPRAPSRGSASPRPTGQDSPQDLSRSRSGTPLGARPVTPQQASQGPSTPRSPSAPITGIGSGANLNVPGYSSSIMPLSASPGYTPPVSPNLRAYPQQPTYITPPAPPSPINPVYTPNPPPPQEDVCVECAMRDQDMADVDVTSPGVWERDSDVQYEELVRREDEEQASGVATMDESRPRAKGGKLTEHNLKLWLSVNPREPASRQQTLNNYIKAQRSLLEAEALAHARAMQEAKQLDNRMRDAYSQLRRSAYDTGSTAAPIDDVGGVRIKPPKSPSSPANNIHARTHSREVTLLENGMIVEHVDVRKEEREARERRRREEKRARKSSRSSAIDVNSILSAGTAQSYAPYTDGGLGLKPHSRYSQVSLARPGSALTAPGGDIPTTYSQTSFSDFHSLKSASPRRTRFFGLRSMGSPWKSQDSLAPSGMSGSMINMHLASNRDSMMPQYGHQPDFSTAQRQSQMWPPDAIPPPEEPHAPAEDKAKKKKKGLAKFWSIVTGSKGDGSGSRNASQSYERNADDTPLAPPPPLSYLVDRRRGAHASTPSLPTSPKTGPNSPGMSPSTAPSSILPSPASSRPPGPELNMGVEIKYNGSPYEEQDMVQQHRNDDTVGKGQNPIARNLHLMTSEPDMRNRLSQAITSSIPPVPQLPNGVQQPQQLQAIPSLSREKSLPPLPGEPRPRTMTTIMDNRPRTVYTFDARQLPPGTSPPHDFLPPNAAYRDARRQSFGGISARPNFTQNMPPNPKLPGLDPRQSLAPRYDEFGHSRKSLTPEQDLVRPSTTPSSSSRRKSRFGFSSLLGKKHDADVIDPALLPPNGRSGSDSPDNHTATGHATSTSRHSGMSNGNPAARHSIIGRKPLEELVAQDPEFVAYRYPSNDQRLDLLR</sequence>
<organism evidence="1 2">
    <name type="scientific">Pluteus cervinus</name>
    <dbReference type="NCBI Taxonomy" id="181527"/>
    <lineage>
        <taxon>Eukaryota</taxon>
        <taxon>Fungi</taxon>
        <taxon>Dikarya</taxon>
        <taxon>Basidiomycota</taxon>
        <taxon>Agaricomycotina</taxon>
        <taxon>Agaricomycetes</taxon>
        <taxon>Agaricomycetidae</taxon>
        <taxon>Agaricales</taxon>
        <taxon>Pluteineae</taxon>
        <taxon>Pluteaceae</taxon>
        <taxon>Pluteus</taxon>
    </lineage>
</organism>
<keyword evidence="2" id="KW-1185">Reference proteome</keyword>
<evidence type="ECO:0000313" key="2">
    <source>
        <dbReference type="Proteomes" id="UP000308600"/>
    </source>
</evidence>
<dbReference type="Proteomes" id="UP000308600">
    <property type="component" value="Unassembled WGS sequence"/>
</dbReference>
<reference evidence="1 2" key="1">
    <citation type="journal article" date="2019" name="Nat. Ecol. Evol.">
        <title>Megaphylogeny resolves global patterns of mushroom evolution.</title>
        <authorList>
            <person name="Varga T."/>
            <person name="Krizsan K."/>
            <person name="Foldi C."/>
            <person name="Dima B."/>
            <person name="Sanchez-Garcia M."/>
            <person name="Sanchez-Ramirez S."/>
            <person name="Szollosi G.J."/>
            <person name="Szarkandi J.G."/>
            <person name="Papp V."/>
            <person name="Albert L."/>
            <person name="Andreopoulos W."/>
            <person name="Angelini C."/>
            <person name="Antonin V."/>
            <person name="Barry K.W."/>
            <person name="Bougher N.L."/>
            <person name="Buchanan P."/>
            <person name="Buyck B."/>
            <person name="Bense V."/>
            <person name="Catcheside P."/>
            <person name="Chovatia M."/>
            <person name="Cooper J."/>
            <person name="Damon W."/>
            <person name="Desjardin D."/>
            <person name="Finy P."/>
            <person name="Geml J."/>
            <person name="Haridas S."/>
            <person name="Hughes K."/>
            <person name="Justo A."/>
            <person name="Karasinski D."/>
            <person name="Kautmanova I."/>
            <person name="Kiss B."/>
            <person name="Kocsube S."/>
            <person name="Kotiranta H."/>
            <person name="LaButti K.M."/>
            <person name="Lechner B.E."/>
            <person name="Liimatainen K."/>
            <person name="Lipzen A."/>
            <person name="Lukacs Z."/>
            <person name="Mihaltcheva S."/>
            <person name="Morgado L.N."/>
            <person name="Niskanen T."/>
            <person name="Noordeloos M.E."/>
            <person name="Ohm R.A."/>
            <person name="Ortiz-Santana B."/>
            <person name="Ovrebo C."/>
            <person name="Racz N."/>
            <person name="Riley R."/>
            <person name="Savchenko A."/>
            <person name="Shiryaev A."/>
            <person name="Soop K."/>
            <person name="Spirin V."/>
            <person name="Szebenyi C."/>
            <person name="Tomsovsky M."/>
            <person name="Tulloss R.E."/>
            <person name="Uehling J."/>
            <person name="Grigoriev I.V."/>
            <person name="Vagvolgyi C."/>
            <person name="Papp T."/>
            <person name="Martin F.M."/>
            <person name="Miettinen O."/>
            <person name="Hibbett D.S."/>
            <person name="Nagy L.G."/>
        </authorList>
    </citation>
    <scope>NUCLEOTIDE SEQUENCE [LARGE SCALE GENOMIC DNA]</scope>
    <source>
        <strain evidence="1 2">NL-1719</strain>
    </source>
</reference>
<name>A0ACD3BCY5_9AGAR</name>
<proteinExistence type="predicted"/>
<dbReference type="EMBL" id="ML208263">
    <property type="protein sequence ID" value="TFK75452.1"/>
    <property type="molecule type" value="Genomic_DNA"/>
</dbReference>
<evidence type="ECO:0000313" key="1">
    <source>
        <dbReference type="EMBL" id="TFK75452.1"/>
    </source>
</evidence>
<protein>
    <submittedName>
        <fullName evidence="1">Uncharacterized protein</fullName>
    </submittedName>
</protein>
<accession>A0ACD3BCY5</accession>
<gene>
    <name evidence="1" type="ORF">BDN72DRAFT_832333</name>
</gene>